<dbReference type="AlphaFoldDB" id="A0A7S3IG60"/>
<feature type="chain" id="PRO_5031228801" evidence="1">
    <location>
        <begin position="17"/>
        <end position="103"/>
    </location>
</feature>
<proteinExistence type="predicted"/>
<protein>
    <submittedName>
        <fullName evidence="2">Uncharacterized protein</fullName>
    </submittedName>
</protein>
<reference evidence="2" key="1">
    <citation type="submission" date="2021-01" db="EMBL/GenBank/DDBJ databases">
        <authorList>
            <person name="Corre E."/>
            <person name="Pelletier E."/>
            <person name="Niang G."/>
            <person name="Scheremetjew M."/>
            <person name="Finn R."/>
            <person name="Kale V."/>
            <person name="Holt S."/>
            <person name="Cochrane G."/>
            <person name="Meng A."/>
            <person name="Brown T."/>
            <person name="Cohen L."/>
        </authorList>
    </citation>
    <scope>NUCLEOTIDE SEQUENCE</scope>
    <source>
        <strain evidence="2">S3</strain>
    </source>
</reference>
<gene>
    <name evidence="2" type="ORF">SINC0208_LOCUS2189</name>
</gene>
<organism evidence="2">
    <name type="scientific">Strombidium inclinatum</name>
    <dbReference type="NCBI Taxonomy" id="197538"/>
    <lineage>
        <taxon>Eukaryota</taxon>
        <taxon>Sar</taxon>
        <taxon>Alveolata</taxon>
        <taxon>Ciliophora</taxon>
        <taxon>Intramacronucleata</taxon>
        <taxon>Spirotrichea</taxon>
        <taxon>Oligotrichia</taxon>
        <taxon>Strombidiidae</taxon>
        <taxon>Strombidium</taxon>
    </lineage>
</organism>
<keyword evidence="1" id="KW-0732">Signal</keyword>
<dbReference type="EMBL" id="HBIH01005186">
    <property type="protein sequence ID" value="CAE0321608.1"/>
    <property type="molecule type" value="Transcribed_RNA"/>
</dbReference>
<sequence>MKVWSTIALLLGAANAAESTEAAEPTEAVDASEAVDPYYYNYHYCTKSSQCYGTSRCGHYSYWTRNGNGYLQNHYDFKTCVASTTCGHYIKRGGSNVYVFCYF</sequence>
<accession>A0A7S3IG60</accession>
<feature type="signal peptide" evidence="1">
    <location>
        <begin position="1"/>
        <end position="16"/>
    </location>
</feature>
<evidence type="ECO:0000256" key="1">
    <source>
        <dbReference type="SAM" id="SignalP"/>
    </source>
</evidence>
<evidence type="ECO:0000313" key="2">
    <source>
        <dbReference type="EMBL" id="CAE0321608.1"/>
    </source>
</evidence>
<name>A0A7S3IG60_9SPIT</name>